<dbReference type="EMBL" id="LNCU01000043">
    <property type="protein sequence ID" value="KWV57257.1"/>
    <property type="molecule type" value="Genomic_DNA"/>
</dbReference>
<evidence type="ECO:0000313" key="3">
    <source>
        <dbReference type="Proteomes" id="UP000057737"/>
    </source>
</evidence>
<dbReference type="Proteomes" id="UP000057737">
    <property type="component" value="Unassembled WGS sequence"/>
</dbReference>
<feature type="transmembrane region" description="Helical" evidence="1">
    <location>
        <begin position="12"/>
        <end position="35"/>
    </location>
</feature>
<feature type="transmembrane region" description="Helical" evidence="1">
    <location>
        <begin position="41"/>
        <end position="60"/>
    </location>
</feature>
<dbReference type="AlphaFoldDB" id="A0A125Q9G2"/>
<comment type="caution">
    <text evidence="2">The sequence shown here is derived from an EMBL/GenBank/DDBJ whole genome shotgun (WGS) entry which is preliminary data.</text>
</comment>
<name>A0A125Q9G2_9BRAD</name>
<evidence type="ECO:0000313" key="2">
    <source>
        <dbReference type="EMBL" id="KWV57257.1"/>
    </source>
</evidence>
<organism evidence="2 3">
    <name type="scientific">Bradyrhizobium macuxiense</name>
    <dbReference type="NCBI Taxonomy" id="1755647"/>
    <lineage>
        <taxon>Bacteria</taxon>
        <taxon>Pseudomonadati</taxon>
        <taxon>Pseudomonadota</taxon>
        <taxon>Alphaproteobacteria</taxon>
        <taxon>Hyphomicrobiales</taxon>
        <taxon>Nitrobacteraceae</taxon>
        <taxon>Bradyrhizobium</taxon>
    </lineage>
</organism>
<dbReference type="OrthoDB" id="8250793at2"/>
<sequence length="69" mass="7047">MVASTSDGPVLLIKKLGGLVTIIFGCLLTAVGATYESSSTMVVGLLLLVLGAALLTLKIIRRNQSSSLG</sequence>
<dbReference type="RefSeq" id="WP_066505998.1">
    <property type="nucleotide sequence ID" value="NZ_LNCU01000043.1"/>
</dbReference>
<reference evidence="2 3" key="1">
    <citation type="submission" date="2015-11" db="EMBL/GenBank/DDBJ databases">
        <title>Draft Genome Sequence of the Strain BR 10303 (Bradyrhizobium sp.) isolated from nodules of Centrolobium paraense.</title>
        <authorList>
            <person name="Zelli J.E."/>
            <person name="Simoes-Araujo J.L."/>
            <person name="Barauna A.C."/>
            <person name="Silva K."/>
        </authorList>
    </citation>
    <scope>NUCLEOTIDE SEQUENCE [LARGE SCALE GENOMIC DNA]</scope>
    <source>
        <strain evidence="2 3">BR 10303</strain>
    </source>
</reference>
<accession>A0A125Q9G2</accession>
<keyword evidence="1" id="KW-1133">Transmembrane helix</keyword>
<keyword evidence="1" id="KW-0812">Transmembrane</keyword>
<proteinExistence type="predicted"/>
<keyword evidence="3" id="KW-1185">Reference proteome</keyword>
<gene>
    <name evidence="2" type="ORF">AS156_40080</name>
</gene>
<evidence type="ECO:0000256" key="1">
    <source>
        <dbReference type="SAM" id="Phobius"/>
    </source>
</evidence>
<keyword evidence="1" id="KW-0472">Membrane</keyword>
<protein>
    <submittedName>
        <fullName evidence="2">Uncharacterized protein</fullName>
    </submittedName>
</protein>